<protein>
    <recommendedName>
        <fullName evidence="4">Phospholipid/glycerol acyltransferase domain-containing protein</fullName>
    </recommendedName>
</protein>
<sequence>MEKYTSWRDKGTGIAPFLPPPVSNPGFGTLLLQTLLFVMKLVILLPLLISYGISHSKSILSWILGFLFGWKLDVIVQGVKRRDLGNPRNYPQKGKLYLCNSTSALDALALDMISQGPSCFLVPHDHTIFKMNRNQYFEFAQSGSLDASRFGHEVGNIRQLKNTVNFMFAEGTCSNGKSVLPFALNETELLEFLQLPETDRSATLQSIQLKVNGSLVTPLEVNQYKYLTTMYTRGVHFKIKLNEPQKLVPLEELRASLNDSNKFKLVSKTLNVESKRRFVQEYSSKSSYRR</sequence>
<comment type="caution">
    <text evidence="2">The sequence shown here is derived from an EMBL/GenBank/DDBJ whole genome shotgun (WGS) entry which is preliminary data.</text>
</comment>
<keyword evidence="1" id="KW-0812">Transmembrane</keyword>
<feature type="transmembrane region" description="Helical" evidence="1">
    <location>
        <begin position="59"/>
        <end position="79"/>
    </location>
</feature>
<evidence type="ECO:0000256" key="1">
    <source>
        <dbReference type="SAM" id="Phobius"/>
    </source>
</evidence>
<gene>
    <name evidence="2" type="ORF">ZYGR_0AG01780</name>
</gene>
<dbReference type="OrthoDB" id="272512at2759"/>
<keyword evidence="1" id="KW-0472">Membrane</keyword>
<feature type="transmembrane region" description="Helical" evidence="1">
    <location>
        <begin position="30"/>
        <end position="53"/>
    </location>
</feature>
<reference evidence="2 3" key="1">
    <citation type="submission" date="2016-08" db="EMBL/GenBank/DDBJ databases">
        <title>Draft genome sequence of allopolyploid Zygosaccharomyces rouxii.</title>
        <authorList>
            <person name="Watanabe J."/>
            <person name="Uehara K."/>
            <person name="Mogi Y."/>
            <person name="Tsukioka Y."/>
        </authorList>
    </citation>
    <scope>NUCLEOTIDE SEQUENCE [LARGE SCALE GENOMIC DNA]</scope>
    <source>
        <strain evidence="2 3">NBRC 110957</strain>
    </source>
</reference>
<name>A0A1Q3A915_ZYGRO</name>
<keyword evidence="1" id="KW-1133">Transmembrane helix</keyword>
<evidence type="ECO:0000313" key="3">
    <source>
        <dbReference type="Proteomes" id="UP000187013"/>
    </source>
</evidence>
<evidence type="ECO:0008006" key="4">
    <source>
        <dbReference type="Google" id="ProtNLM"/>
    </source>
</evidence>
<dbReference type="AlphaFoldDB" id="A0A1Q3A915"/>
<proteinExistence type="predicted"/>
<dbReference type="EMBL" id="BDGX01000033">
    <property type="protein sequence ID" value="GAV52187.1"/>
    <property type="molecule type" value="Genomic_DNA"/>
</dbReference>
<accession>A0A1Q3A915</accession>
<organism evidence="2 3">
    <name type="scientific">Zygosaccharomyces rouxii</name>
    <dbReference type="NCBI Taxonomy" id="4956"/>
    <lineage>
        <taxon>Eukaryota</taxon>
        <taxon>Fungi</taxon>
        <taxon>Dikarya</taxon>
        <taxon>Ascomycota</taxon>
        <taxon>Saccharomycotina</taxon>
        <taxon>Saccharomycetes</taxon>
        <taxon>Saccharomycetales</taxon>
        <taxon>Saccharomycetaceae</taxon>
        <taxon>Zygosaccharomyces</taxon>
    </lineage>
</organism>
<dbReference type="Proteomes" id="UP000187013">
    <property type="component" value="Unassembled WGS sequence"/>
</dbReference>
<evidence type="ECO:0000313" key="2">
    <source>
        <dbReference type="EMBL" id="GAV52187.1"/>
    </source>
</evidence>